<feature type="active site" evidence="14">
    <location>
        <position position="283"/>
    </location>
</feature>
<dbReference type="InterPro" id="IPR013751">
    <property type="entry name" value="ACP_syn_III_N"/>
</dbReference>
<accession>A0A381I900</accession>
<sequence>MNTKAGILGVGSYLPEQSYDNFHFEKIMDTSDEWISTRTGIKERRFAKESEATSDLASKAALKAIECAKLNVEDIELIILATITPDMSLPSTACIVQDAIGAVNATAFDISAACSGFVYGVTIAKQFVETGCYKNVLVIGAETCSKFLNYDDRTTAVLFGDGAGAAVIGPVNEGGILSTHMGSDGKGKDCLKVPAGGSRLKASKETVEANLHTIEMAGSDVFKFAVRKMAETSLRALEKANLNTTDIDYLVPHQANIRIIQASSKRLELDMKKVYVNIDKYGNMSAASIPVALDEAYREGKIKKGDNVVLVGFGGGLTWGGFSCQVDFIV</sequence>
<protein>
    <recommendedName>
        <fullName evidence="14">Beta-ketoacyl-[acyl-carrier-protein] synthase III</fullName>
        <shortName evidence="14">Beta-ketoacyl-ACP synthase III</shortName>
        <shortName evidence="14">KAS III</shortName>
        <ecNumber evidence="14">2.3.1.180</ecNumber>
    </recommendedName>
    <alternativeName>
        <fullName evidence="14">3-oxoacyl-[acyl-carrier-protein] synthase 3</fullName>
    </alternativeName>
    <alternativeName>
        <fullName evidence="14">3-oxoacyl-[acyl-carrier-protein] synthase III</fullName>
    </alternativeName>
</protein>
<evidence type="ECO:0000256" key="14">
    <source>
        <dbReference type="HAMAP-Rule" id="MF_01815"/>
    </source>
</evidence>
<dbReference type="UniPathway" id="UPA00094"/>
<comment type="catalytic activity">
    <reaction evidence="10">
        <text>malonyl-[ACP] + acetyl-CoA + H(+) = 3-oxobutanoyl-[ACP] + CO2 + CoA</text>
        <dbReference type="Rhea" id="RHEA:12080"/>
        <dbReference type="Rhea" id="RHEA-COMP:9623"/>
        <dbReference type="Rhea" id="RHEA-COMP:9625"/>
        <dbReference type="ChEBI" id="CHEBI:15378"/>
        <dbReference type="ChEBI" id="CHEBI:16526"/>
        <dbReference type="ChEBI" id="CHEBI:57287"/>
        <dbReference type="ChEBI" id="CHEBI:57288"/>
        <dbReference type="ChEBI" id="CHEBI:78449"/>
        <dbReference type="ChEBI" id="CHEBI:78450"/>
        <dbReference type="EC" id="2.3.1.180"/>
    </reaction>
    <physiologicalReaction direction="left-to-right" evidence="10">
        <dbReference type="Rhea" id="RHEA:12081"/>
    </physiologicalReaction>
</comment>
<evidence type="ECO:0000256" key="9">
    <source>
        <dbReference type="ARBA" id="ARBA00023315"/>
    </source>
</evidence>
<keyword evidence="5 14" id="KW-0276">Fatty acid metabolism</keyword>
<organism evidence="17">
    <name type="scientific">Clostridioides difficile</name>
    <name type="common">Peptoclostridium difficile</name>
    <dbReference type="NCBI Taxonomy" id="1496"/>
    <lineage>
        <taxon>Bacteria</taxon>
        <taxon>Bacillati</taxon>
        <taxon>Bacillota</taxon>
        <taxon>Clostridia</taxon>
        <taxon>Peptostreptococcales</taxon>
        <taxon>Peptostreptococcaceae</taxon>
        <taxon>Clostridioides</taxon>
    </lineage>
</organism>
<reference evidence="17" key="1">
    <citation type="submission" date="2018-06" db="EMBL/GenBank/DDBJ databases">
        <authorList>
            <consortium name="Pathogen Informatics"/>
            <person name="Doyle S."/>
        </authorList>
    </citation>
    <scope>NUCLEOTIDE SEQUENCE</scope>
    <source>
        <strain evidence="17">NCTC13307</strain>
    </source>
</reference>
<dbReference type="PANTHER" id="PTHR43091">
    <property type="entry name" value="3-OXOACYL-[ACYL-CARRIER-PROTEIN] SYNTHASE"/>
    <property type="match status" value="1"/>
</dbReference>
<evidence type="ECO:0000256" key="2">
    <source>
        <dbReference type="ARBA" id="ARBA00008642"/>
    </source>
</evidence>
<evidence type="ECO:0000259" key="15">
    <source>
        <dbReference type="Pfam" id="PF08541"/>
    </source>
</evidence>
<comment type="subcellular location">
    <subcellularLocation>
        <location evidence="14">Cytoplasm</location>
    </subcellularLocation>
</comment>
<evidence type="ECO:0000256" key="3">
    <source>
        <dbReference type="ARBA" id="ARBA00022516"/>
    </source>
</evidence>
<keyword evidence="6 14" id="KW-0443">Lipid metabolism</keyword>
<evidence type="ECO:0000259" key="16">
    <source>
        <dbReference type="Pfam" id="PF08545"/>
    </source>
</evidence>
<comment type="function">
    <text evidence="14">Catalyzes the condensation reaction of fatty acid synthesis by the addition to an acyl acceptor of two carbons from malonyl-ACP. Catalyzes the first condensation reaction which initiates fatty acid synthesis and may therefore play a role in governing the total rate of fatty acid production. Possesses both acetoacetyl-ACP synthase and acetyl transacylase activities. Its substrate specificity determines the biosynthesis of branched-chain and/or straight-chain of fatty acids.</text>
</comment>
<comment type="subunit">
    <text evidence="14">Homodimer.</text>
</comment>
<feature type="domain" description="Beta-ketoacyl-[acyl-carrier-protein] synthase III C-terminal" evidence="15">
    <location>
        <begin position="237"/>
        <end position="322"/>
    </location>
</feature>
<keyword evidence="7 14" id="KW-0275">Fatty acid biosynthesis</keyword>
<evidence type="ECO:0000256" key="5">
    <source>
        <dbReference type="ARBA" id="ARBA00022832"/>
    </source>
</evidence>
<evidence type="ECO:0000256" key="1">
    <source>
        <dbReference type="ARBA" id="ARBA00005194"/>
    </source>
</evidence>
<name>A0A381I900_CLODI</name>
<comment type="catalytic activity">
    <reaction evidence="12">
        <text>2-methylpropanoyl-CoA + malonyl-[ACP] + H(+) = 4-methyl-3-oxopentanoyl-[ACP] + CO2 + CoA</text>
        <dbReference type="Rhea" id="RHEA:42268"/>
        <dbReference type="Rhea" id="RHEA-COMP:9623"/>
        <dbReference type="Rhea" id="RHEA-COMP:9940"/>
        <dbReference type="ChEBI" id="CHEBI:15378"/>
        <dbReference type="ChEBI" id="CHEBI:16526"/>
        <dbReference type="ChEBI" id="CHEBI:57287"/>
        <dbReference type="ChEBI" id="CHEBI:57338"/>
        <dbReference type="ChEBI" id="CHEBI:78449"/>
        <dbReference type="ChEBI" id="CHEBI:78820"/>
        <dbReference type="EC" id="2.3.1.300"/>
    </reaction>
    <physiologicalReaction direction="left-to-right" evidence="12">
        <dbReference type="Rhea" id="RHEA:42269"/>
    </physiologicalReaction>
</comment>
<dbReference type="AlphaFoldDB" id="A0A381I900"/>
<dbReference type="FunFam" id="3.40.47.10:FF:000004">
    <property type="entry name" value="3-oxoacyl-[acyl-carrier-protein] synthase 3"/>
    <property type="match status" value="1"/>
</dbReference>
<comment type="domain">
    <text evidence="14">The last Arg residue of the ACP-binding site is essential for the weak association between ACP/AcpP and FabH.</text>
</comment>
<dbReference type="CDD" id="cd00830">
    <property type="entry name" value="KAS_III"/>
    <property type="match status" value="1"/>
</dbReference>
<proteinExistence type="inferred from homology"/>
<gene>
    <name evidence="14 17" type="primary">fabH</name>
    <name evidence="17" type="ORF">NCTC13307_01458</name>
</gene>
<evidence type="ECO:0000256" key="4">
    <source>
        <dbReference type="ARBA" id="ARBA00022679"/>
    </source>
</evidence>
<dbReference type="Pfam" id="PF08545">
    <property type="entry name" value="ACP_syn_III"/>
    <property type="match status" value="1"/>
</dbReference>
<evidence type="ECO:0000256" key="12">
    <source>
        <dbReference type="ARBA" id="ARBA00052467"/>
    </source>
</evidence>
<comment type="catalytic activity">
    <reaction evidence="11">
        <text>(2S)-2-methylbutanoyl-CoA + malonyl-[ACP] + H(+) = (4S)-4-methyl-3-oxohexanoyl-[ACP] + CO2 + CoA</text>
        <dbReference type="Rhea" id="RHEA:42276"/>
        <dbReference type="Rhea" id="RHEA-COMP:9623"/>
        <dbReference type="Rhea" id="RHEA-COMP:17148"/>
        <dbReference type="ChEBI" id="CHEBI:15378"/>
        <dbReference type="ChEBI" id="CHEBI:16526"/>
        <dbReference type="ChEBI" id="CHEBI:57287"/>
        <dbReference type="ChEBI" id="CHEBI:78449"/>
        <dbReference type="ChEBI" id="CHEBI:88166"/>
        <dbReference type="ChEBI" id="CHEBI:167462"/>
        <dbReference type="EC" id="2.3.1.300"/>
    </reaction>
    <physiologicalReaction direction="left-to-right" evidence="11">
        <dbReference type="Rhea" id="RHEA:42277"/>
    </physiologicalReaction>
</comment>
<dbReference type="GO" id="GO:0004315">
    <property type="term" value="F:3-oxoacyl-[acyl-carrier-protein] synthase activity"/>
    <property type="evidence" value="ECO:0007669"/>
    <property type="project" value="InterPro"/>
</dbReference>
<comment type="pathway">
    <text evidence="1 14">Lipid metabolism; fatty acid biosynthesis.</text>
</comment>
<dbReference type="NCBIfam" id="NF006829">
    <property type="entry name" value="PRK09352.1"/>
    <property type="match status" value="1"/>
</dbReference>
<feature type="region of interest" description="ACP-binding" evidence="14">
    <location>
        <begin position="254"/>
        <end position="258"/>
    </location>
</feature>
<comment type="similarity">
    <text evidence="2 14">Belongs to the thiolase-like superfamily. FabH family.</text>
</comment>
<evidence type="ECO:0000256" key="10">
    <source>
        <dbReference type="ARBA" id="ARBA00051096"/>
    </source>
</evidence>
<dbReference type="InterPro" id="IPR016039">
    <property type="entry name" value="Thiolase-like"/>
</dbReference>
<feature type="active site" evidence="14">
    <location>
        <position position="114"/>
    </location>
</feature>
<comment type="catalytic activity">
    <reaction evidence="13">
        <text>3-methylbutanoyl-CoA + malonyl-[ACP] + H(+) = 5-methyl-3-oxohexanoyl-[ACP] + CO2 + CoA</text>
        <dbReference type="Rhea" id="RHEA:42272"/>
        <dbReference type="Rhea" id="RHEA-COMP:9623"/>
        <dbReference type="Rhea" id="RHEA-COMP:9941"/>
        <dbReference type="ChEBI" id="CHEBI:15378"/>
        <dbReference type="ChEBI" id="CHEBI:16526"/>
        <dbReference type="ChEBI" id="CHEBI:57287"/>
        <dbReference type="ChEBI" id="CHEBI:57345"/>
        <dbReference type="ChEBI" id="CHEBI:78449"/>
        <dbReference type="ChEBI" id="CHEBI:78822"/>
        <dbReference type="EC" id="2.3.1.300"/>
    </reaction>
    <physiologicalReaction direction="left-to-right" evidence="13">
        <dbReference type="Rhea" id="RHEA:42273"/>
    </physiologicalReaction>
</comment>
<keyword evidence="14" id="KW-0963">Cytoplasm</keyword>
<evidence type="ECO:0000256" key="7">
    <source>
        <dbReference type="ARBA" id="ARBA00023160"/>
    </source>
</evidence>
<dbReference type="HAMAP" id="MF_01815">
    <property type="entry name" value="FabH"/>
    <property type="match status" value="1"/>
</dbReference>
<keyword evidence="4 14" id="KW-0808">Transferase</keyword>
<feature type="domain" description="Beta-ketoacyl-[acyl-carrier-protein] synthase III N-terminal" evidence="16">
    <location>
        <begin position="108"/>
        <end position="185"/>
    </location>
</feature>
<evidence type="ECO:0000256" key="11">
    <source>
        <dbReference type="ARBA" id="ARBA00052407"/>
    </source>
</evidence>
<dbReference type="EMBL" id="UFWD01000001">
    <property type="protein sequence ID" value="SUY22927.1"/>
    <property type="molecule type" value="Genomic_DNA"/>
</dbReference>
<keyword evidence="8 14" id="KW-0511">Multifunctional enzyme</keyword>
<dbReference type="EC" id="2.3.1.180" evidence="14"/>
<feature type="active site" evidence="14">
    <location>
        <position position="253"/>
    </location>
</feature>
<dbReference type="Pfam" id="PF08541">
    <property type="entry name" value="ACP_syn_III_C"/>
    <property type="match status" value="1"/>
</dbReference>
<dbReference type="SUPFAM" id="SSF53901">
    <property type="entry name" value="Thiolase-like"/>
    <property type="match status" value="1"/>
</dbReference>
<dbReference type="InterPro" id="IPR013747">
    <property type="entry name" value="ACP_syn_III_C"/>
</dbReference>
<dbReference type="InterPro" id="IPR004655">
    <property type="entry name" value="FabH"/>
</dbReference>
<dbReference type="GO" id="GO:0005737">
    <property type="term" value="C:cytoplasm"/>
    <property type="evidence" value="ECO:0007669"/>
    <property type="project" value="UniProtKB-SubCell"/>
</dbReference>
<keyword evidence="3 14" id="KW-0444">Lipid biosynthesis</keyword>
<evidence type="ECO:0000256" key="6">
    <source>
        <dbReference type="ARBA" id="ARBA00023098"/>
    </source>
</evidence>
<evidence type="ECO:0000256" key="8">
    <source>
        <dbReference type="ARBA" id="ARBA00023268"/>
    </source>
</evidence>
<dbReference type="NCBIfam" id="TIGR00747">
    <property type="entry name" value="fabH"/>
    <property type="match status" value="1"/>
</dbReference>
<keyword evidence="9 14" id="KW-0012">Acyltransferase</keyword>
<dbReference type="PANTHER" id="PTHR43091:SF1">
    <property type="entry name" value="BETA-KETOACYL-[ACYL-CARRIER-PROTEIN] SYNTHASE III, CHLOROPLASTIC"/>
    <property type="match status" value="1"/>
</dbReference>
<evidence type="ECO:0000313" key="17">
    <source>
        <dbReference type="EMBL" id="SUY22927.1"/>
    </source>
</evidence>
<dbReference type="GO" id="GO:0006633">
    <property type="term" value="P:fatty acid biosynthetic process"/>
    <property type="evidence" value="ECO:0007669"/>
    <property type="project" value="UniProtKB-UniRule"/>
</dbReference>
<dbReference type="Gene3D" id="3.40.47.10">
    <property type="match status" value="1"/>
</dbReference>
<dbReference type="GO" id="GO:0033818">
    <property type="term" value="F:beta-ketoacyl-acyl-carrier-protein synthase III activity"/>
    <property type="evidence" value="ECO:0007669"/>
    <property type="project" value="UniProtKB-UniRule"/>
</dbReference>
<evidence type="ECO:0000256" key="13">
    <source>
        <dbReference type="ARBA" id="ARBA00052985"/>
    </source>
</evidence>